<organism evidence="1 2">
    <name type="scientific">Azospirillum oleiclasticum</name>
    <dbReference type="NCBI Taxonomy" id="2735135"/>
    <lineage>
        <taxon>Bacteria</taxon>
        <taxon>Pseudomonadati</taxon>
        <taxon>Pseudomonadota</taxon>
        <taxon>Alphaproteobacteria</taxon>
        <taxon>Rhodospirillales</taxon>
        <taxon>Azospirillaceae</taxon>
        <taxon>Azospirillum</taxon>
    </lineage>
</organism>
<name>A0ABX2TG78_9PROT</name>
<gene>
    <name evidence="1" type="ORF">HND93_20710</name>
</gene>
<evidence type="ECO:0000313" key="1">
    <source>
        <dbReference type="EMBL" id="NYZ22143.1"/>
    </source>
</evidence>
<proteinExistence type="predicted"/>
<dbReference type="RefSeq" id="WP_180283923.1">
    <property type="nucleotide sequence ID" value="NZ_JABFDB010000016.1"/>
</dbReference>
<evidence type="ECO:0000313" key="2">
    <source>
        <dbReference type="Proteomes" id="UP000584642"/>
    </source>
</evidence>
<keyword evidence="2" id="KW-1185">Reference proteome</keyword>
<dbReference type="Pfam" id="PF10025">
    <property type="entry name" value="DUF2267"/>
    <property type="match status" value="1"/>
</dbReference>
<dbReference type="Gene3D" id="1.10.490.110">
    <property type="entry name" value="Uncharacterized conserved protein DUF2267"/>
    <property type="match status" value="1"/>
</dbReference>
<accession>A0ABX2TG78</accession>
<sequence>MSTNSLPAFDETVQRTNAWLKDLMTWLHTDDRRLAYRALRAVLHALRDRLEPGLAVHLGAGMPMLVRGFYYEGWRPSDTPLPYHSLEEFHDCVMAEMQGFQEADPERLTGAVFDLLAARLPAGEIRKIAESLPRDVRALWRIPA</sequence>
<reference evidence="1 2" key="1">
    <citation type="submission" date="2020-05" db="EMBL/GenBank/DDBJ databases">
        <title>Azospirillum oleiclasticum sp. nov, a nitrogen-fixing and heavy crude oil-emulsifying bacterium isolated from the crude oil of Yumen Oilfield.</title>
        <authorList>
            <person name="Wu D."/>
            <person name="Cai M."/>
            <person name="Zhang X."/>
        </authorList>
    </citation>
    <scope>NUCLEOTIDE SEQUENCE [LARGE SCALE GENOMIC DNA]</scope>
    <source>
        <strain evidence="1 2">ROY-1-1-2</strain>
    </source>
</reference>
<dbReference type="InterPro" id="IPR018727">
    <property type="entry name" value="DUF2267"/>
</dbReference>
<dbReference type="InterPro" id="IPR038282">
    <property type="entry name" value="DUF2267_sf"/>
</dbReference>
<dbReference type="Proteomes" id="UP000584642">
    <property type="component" value="Unassembled WGS sequence"/>
</dbReference>
<dbReference type="EMBL" id="JABFDB010000016">
    <property type="protein sequence ID" value="NYZ22143.1"/>
    <property type="molecule type" value="Genomic_DNA"/>
</dbReference>
<protein>
    <submittedName>
        <fullName evidence="1">DUF2267 domain-containing protein</fullName>
    </submittedName>
</protein>
<comment type="caution">
    <text evidence="1">The sequence shown here is derived from an EMBL/GenBank/DDBJ whole genome shotgun (WGS) entry which is preliminary data.</text>
</comment>